<comment type="caution">
    <text evidence="1">The sequence shown here is derived from an EMBL/GenBank/DDBJ whole genome shotgun (WGS) entry which is preliminary data.</text>
</comment>
<gene>
    <name evidence="1" type="ORF">CHH64_15290</name>
</gene>
<dbReference type="AlphaFoldDB" id="A0A268A7K4"/>
<sequence length="132" mass="15117">MISVLKKCLELIQLRAPSIKLELIQASYHAGEKIEGHFQLLGGWKDQNLNRLDCDLVIKNSANDKIVNIKNVLSIFMTKQLKSNEQMKKPFTFRLPEELEPSSSTLVYELQTKLVFANEKCAKDDRQVQILA</sequence>
<organism evidence="1 2">
    <name type="scientific">Terribacillus saccharophilus</name>
    <dbReference type="NCBI Taxonomy" id="361277"/>
    <lineage>
        <taxon>Bacteria</taxon>
        <taxon>Bacillati</taxon>
        <taxon>Bacillota</taxon>
        <taxon>Bacilli</taxon>
        <taxon>Bacillales</taxon>
        <taxon>Bacillaceae</taxon>
        <taxon>Terribacillus</taxon>
    </lineage>
</organism>
<name>A0A268A7K4_9BACI</name>
<dbReference type="Proteomes" id="UP000216013">
    <property type="component" value="Unassembled WGS sequence"/>
</dbReference>
<evidence type="ECO:0008006" key="3">
    <source>
        <dbReference type="Google" id="ProtNLM"/>
    </source>
</evidence>
<evidence type="ECO:0000313" key="2">
    <source>
        <dbReference type="Proteomes" id="UP000216013"/>
    </source>
</evidence>
<proteinExistence type="predicted"/>
<accession>A0A268A7K4</accession>
<dbReference type="InterPro" id="IPR009776">
    <property type="entry name" value="Spore_0_M"/>
</dbReference>
<reference evidence="1 2" key="1">
    <citation type="submission" date="2017-07" db="EMBL/GenBank/DDBJ databases">
        <title>Isolation and whole genome analysis of endospore-forming bacteria from heroin.</title>
        <authorList>
            <person name="Kalinowski J."/>
            <person name="Ahrens B."/>
            <person name="Al-Dilaimi A."/>
            <person name="Winkler A."/>
            <person name="Wibberg D."/>
            <person name="Schleenbecker U."/>
            <person name="Ruckert C."/>
            <person name="Wolfel R."/>
            <person name="Grass G."/>
        </authorList>
    </citation>
    <scope>NUCLEOTIDE SEQUENCE [LARGE SCALE GENOMIC DNA]</scope>
    <source>
        <strain evidence="1 2">7528</strain>
    </source>
</reference>
<dbReference type="Pfam" id="PF07070">
    <property type="entry name" value="Spo0M"/>
    <property type="match status" value="1"/>
</dbReference>
<protein>
    <recommendedName>
        <fullName evidence="3">SpoOM protein</fullName>
    </recommendedName>
</protein>
<dbReference type="EMBL" id="NPBV01000025">
    <property type="protein sequence ID" value="PAD20106.1"/>
    <property type="molecule type" value="Genomic_DNA"/>
</dbReference>
<dbReference type="OrthoDB" id="2988706at2"/>
<evidence type="ECO:0000313" key="1">
    <source>
        <dbReference type="EMBL" id="PAD20106.1"/>
    </source>
</evidence>